<comment type="caution">
    <text evidence="3">The sequence shown here is derived from an EMBL/GenBank/DDBJ whole genome shotgun (WGS) entry which is preliminary data.</text>
</comment>
<feature type="transmembrane region" description="Helical" evidence="1">
    <location>
        <begin position="49"/>
        <end position="76"/>
    </location>
</feature>
<organism evidence="3 4">
    <name type="scientific">Raphidocelis subcapitata</name>
    <dbReference type="NCBI Taxonomy" id="307507"/>
    <lineage>
        <taxon>Eukaryota</taxon>
        <taxon>Viridiplantae</taxon>
        <taxon>Chlorophyta</taxon>
        <taxon>core chlorophytes</taxon>
        <taxon>Chlorophyceae</taxon>
        <taxon>CS clade</taxon>
        <taxon>Sphaeropleales</taxon>
        <taxon>Selenastraceae</taxon>
        <taxon>Raphidocelis</taxon>
    </lineage>
</organism>
<gene>
    <name evidence="3" type="ORF">Rsub_01694</name>
</gene>
<proteinExistence type="predicted"/>
<reference evidence="3 4" key="1">
    <citation type="journal article" date="2018" name="Sci. Rep.">
        <title>Raphidocelis subcapitata (=Pseudokirchneriella subcapitata) provides an insight into genome evolution and environmental adaptations in the Sphaeropleales.</title>
        <authorList>
            <person name="Suzuki S."/>
            <person name="Yamaguchi H."/>
            <person name="Nakajima N."/>
            <person name="Kawachi M."/>
        </authorList>
    </citation>
    <scope>NUCLEOTIDE SEQUENCE [LARGE SCALE GENOMIC DNA]</scope>
    <source>
        <strain evidence="3 4">NIES-35</strain>
    </source>
</reference>
<evidence type="ECO:0000313" key="4">
    <source>
        <dbReference type="Proteomes" id="UP000247498"/>
    </source>
</evidence>
<dbReference type="EMBL" id="BDRX01000006">
    <property type="protein sequence ID" value="GBF88793.1"/>
    <property type="molecule type" value="Genomic_DNA"/>
</dbReference>
<evidence type="ECO:0000256" key="1">
    <source>
        <dbReference type="SAM" id="Phobius"/>
    </source>
</evidence>
<name>A0A2V0NTC1_9CHLO</name>
<keyword evidence="1" id="KW-1133">Transmembrane helix</keyword>
<dbReference type="InParanoid" id="A0A2V0NTC1"/>
<protein>
    <submittedName>
        <fullName evidence="3">Uncharacterized protein</fullName>
    </submittedName>
</protein>
<evidence type="ECO:0000256" key="2">
    <source>
        <dbReference type="SAM" id="SignalP"/>
    </source>
</evidence>
<evidence type="ECO:0000313" key="3">
    <source>
        <dbReference type="EMBL" id="GBF88793.1"/>
    </source>
</evidence>
<dbReference type="AlphaFoldDB" id="A0A2V0NTC1"/>
<feature type="chain" id="PRO_5015923723" evidence="2">
    <location>
        <begin position="22"/>
        <end position="88"/>
    </location>
</feature>
<keyword evidence="1" id="KW-0472">Membrane</keyword>
<accession>A0A2V0NTC1</accession>
<sequence length="88" mass="8611">MQGTRVAACALFLATAGLARALDLSAVTNATLDLPPDVTTDWLVTHLDAVAGIGGAIVAVGVAAIALLVLFCGGAAPSSGRPRRQGGG</sequence>
<keyword evidence="2" id="KW-0732">Signal</keyword>
<feature type="signal peptide" evidence="2">
    <location>
        <begin position="1"/>
        <end position="21"/>
    </location>
</feature>
<keyword evidence="1" id="KW-0812">Transmembrane</keyword>
<dbReference type="Proteomes" id="UP000247498">
    <property type="component" value="Unassembled WGS sequence"/>
</dbReference>
<keyword evidence="4" id="KW-1185">Reference proteome</keyword>